<evidence type="ECO:0000313" key="1">
    <source>
        <dbReference type="EMBL" id="JAH58712.1"/>
    </source>
</evidence>
<dbReference type="AlphaFoldDB" id="A0A0E9TZ02"/>
<accession>A0A0E9TZ02</accession>
<organism evidence="1">
    <name type="scientific">Anguilla anguilla</name>
    <name type="common">European freshwater eel</name>
    <name type="synonym">Muraena anguilla</name>
    <dbReference type="NCBI Taxonomy" id="7936"/>
    <lineage>
        <taxon>Eukaryota</taxon>
        <taxon>Metazoa</taxon>
        <taxon>Chordata</taxon>
        <taxon>Craniata</taxon>
        <taxon>Vertebrata</taxon>
        <taxon>Euteleostomi</taxon>
        <taxon>Actinopterygii</taxon>
        <taxon>Neopterygii</taxon>
        <taxon>Teleostei</taxon>
        <taxon>Anguilliformes</taxon>
        <taxon>Anguillidae</taxon>
        <taxon>Anguilla</taxon>
    </lineage>
</organism>
<sequence length="39" mass="4632">MLYNVTMSTTCATRFFLRSLPSESTVIQWMTRTMELQKE</sequence>
<proteinExistence type="predicted"/>
<protein>
    <submittedName>
        <fullName evidence="1">Uncharacterized protein</fullName>
    </submittedName>
</protein>
<name>A0A0E9TZ02_ANGAN</name>
<reference evidence="1" key="1">
    <citation type="submission" date="2014-11" db="EMBL/GenBank/DDBJ databases">
        <authorList>
            <person name="Amaro Gonzalez C."/>
        </authorList>
    </citation>
    <scope>NUCLEOTIDE SEQUENCE</scope>
</reference>
<reference evidence="1" key="2">
    <citation type="journal article" date="2015" name="Fish Shellfish Immunol.">
        <title>Early steps in the European eel (Anguilla anguilla)-Vibrio vulnificus interaction in the gills: Role of the RtxA13 toxin.</title>
        <authorList>
            <person name="Callol A."/>
            <person name="Pajuelo D."/>
            <person name="Ebbesson L."/>
            <person name="Teles M."/>
            <person name="MacKenzie S."/>
            <person name="Amaro C."/>
        </authorList>
    </citation>
    <scope>NUCLEOTIDE SEQUENCE</scope>
</reference>
<dbReference type="EMBL" id="GBXM01049865">
    <property type="protein sequence ID" value="JAH58712.1"/>
    <property type="molecule type" value="Transcribed_RNA"/>
</dbReference>